<dbReference type="InterPro" id="IPR005801">
    <property type="entry name" value="ADC_synthase"/>
</dbReference>
<dbReference type="PANTHER" id="PTHR11236:SF47">
    <property type="entry name" value="ANTHRANILATE SYNTHASE"/>
    <property type="match status" value="1"/>
</dbReference>
<dbReference type="PANTHER" id="PTHR11236">
    <property type="entry name" value="AMINOBENZOATE/ANTHRANILATE SYNTHASE"/>
    <property type="match status" value="1"/>
</dbReference>
<keyword evidence="1" id="KW-0732">Signal</keyword>
<gene>
    <name evidence="4" type="primary">LOC105138747</name>
</gene>
<evidence type="ECO:0000313" key="4">
    <source>
        <dbReference type="RefSeq" id="XP_011043267.1"/>
    </source>
</evidence>
<dbReference type="GeneID" id="105138747"/>
<feature type="chain" id="PRO_5042611739" evidence="1">
    <location>
        <begin position="28"/>
        <end position="124"/>
    </location>
</feature>
<dbReference type="GO" id="GO:0000162">
    <property type="term" value="P:L-tryptophan biosynthetic process"/>
    <property type="evidence" value="ECO:0007669"/>
    <property type="project" value="TreeGrafter"/>
</dbReference>
<sequence>MLSRCNLPFPSSKILMIIISIVIQVKAMELIDPMEVSRRGPYNGGLGGVSYTGDLDIALALGTMVFPTGTQYNTIHSYKDAQLCREWIAYLQAGAGMVAESVPEDVSGLARAIDLAESTFVNKS</sequence>
<dbReference type="PRINTS" id="PR00095">
    <property type="entry name" value="ANTSNTHASEI"/>
</dbReference>
<dbReference type="Gene3D" id="3.60.120.10">
    <property type="entry name" value="Anthranilate synthase"/>
    <property type="match status" value="1"/>
</dbReference>
<dbReference type="Pfam" id="PF00425">
    <property type="entry name" value="Chorismate_bind"/>
    <property type="match status" value="1"/>
</dbReference>
<dbReference type="SUPFAM" id="SSF56322">
    <property type="entry name" value="ADC synthase"/>
    <property type="match status" value="1"/>
</dbReference>
<dbReference type="InterPro" id="IPR015890">
    <property type="entry name" value="Chorismate_C"/>
</dbReference>
<accession>A0AAJ6V7H6</accession>
<proteinExistence type="predicted"/>
<keyword evidence="3" id="KW-1185">Reference proteome</keyword>
<dbReference type="AlphaFoldDB" id="A0AAJ6V7H6"/>
<dbReference type="RefSeq" id="XP_011043267.1">
    <property type="nucleotide sequence ID" value="XM_011044965.1"/>
</dbReference>
<evidence type="ECO:0000256" key="1">
    <source>
        <dbReference type="SAM" id="SignalP"/>
    </source>
</evidence>
<protein>
    <submittedName>
        <fullName evidence="4">Anthranilate synthase alpha subunit 1, chloroplastic-like</fullName>
    </submittedName>
</protein>
<evidence type="ECO:0000259" key="2">
    <source>
        <dbReference type="Pfam" id="PF00425"/>
    </source>
</evidence>
<reference evidence="4" key="1">
    <citation type="submission" date="2025-08" db="UniProtKB">
        <authorList>
            <consortium name="RefSeq"/>
        </authorList>
    </citation>
    <scope>IDENTIFICATION</scope>
</reference>
<feature type="domain" description="Chorismate-utilising enzyme C-terminal" evidence="2">
    <location>
        <begin position="26"/>
        <end position="105"/>
    </location>
</feature>
<dbReference type="InterPro" id="IPR019999">
    <property type="entry name" value="Anth_synth_I-like"/>
</dbReference>
<dbReference type="KEGG" id="peu:105138747"/>
<feature type="signal peptide" evidence="1">
    <location>
        <begin position="1"/>
        <end position="27"/>
    </location>
</feature>
<name>A0AAJ6V7H6_POPEU</name>
<dbReference type="Proteomes" id="UP000694918">
    <property type="component" value="Unplaced"/>
</dbReference>
<evidence type="ECO:0000313" key="3">
    <source>
        <dbReference type="Proteomes" id="UP000694918"/>
    </source>
</evidence>
<organism evidence="3 4">
    <name type="scientific">Populus euphratica</name>
    <name type="common">Euphrates poplar</name>
    <dbReference type="NCBI Taxonomy" id="75702"/>
    <lineage>
        <taxon>Eukaryota</taxon>
        <taxon>Viridiplantae</taxon>
        <taxon>Streptophyta</taxon>
        <taxon>Embryophyta</taxon>
        <taxon>Tracheophyta</taxon>
        <taxon>Spermatophyta</taxon>
        <taxon>Magnoliopsida</taxon>
        <taxon>eudicotyledons</taxon>
        <taxon>Gunneridae</taxon>
        <taxon>Pentapetalae</taxon>
        <taxon>rosids</taxon>
        <taxon>fabids</taxon>
        <taxon>Malpighiales</taxon>
        <taxon>Salicaceae</taxon>
        <taxon>Saliceae</taxon>
        <taxon>Populus</taxon>
    </lineage>
</organism>